<keyword evidence="5" id="KW-1003">Cell membrane</keyword>
<comment type="catalytic activity">
    <reaction evidence="17">
        <text>[GlcNAc-(1-&gt;4)-Mur2Ac(oyl-L-Ala-gamma-D-Glu-L-Lys-D-Ala-D-Ala)](n)-di-trans,octa-cis-undecaprenyl diphosphate + beta-D-GlcNAc-(1-&gt;4)-Mur2Ac(oyl-L-Ala-gamma-D-Glu-L-Lys-D-Ala-D-Ala)-di-trans,octa-cis-undecaprenyl diphosphate = [GlcNAc-(1-&gt;4)-Mur2Ac(oyl-L-Ala-gamma-D-Glu-L-Lys-D-Ala-D-Ala)](n+1)-di-trans,octa-cis-undecaprenyl diphosphate + di-trans,octa-cis-undecaprenyl diphosphate + H(+)</text>
        <dbReference type="Rhea" id="RHEA:23708"/>
        <dbReference type="Rhea" id="RHEA-COMP:9602"/>
        <dbReference type="Rhea" id="RHEA-COMP:9603"/>
        <dbReference type="ChEBI" id="CHEBI:15378"/>
        <dbReference type="ChEBI" id="CHEBI:58405"/>
        <dbReference type="ChEBI" id="CHEBI:60033"/>
        <dbReference type="ChEBI" id="CHEBI:78435"/>
        <dbReference type="EC" id="2.4.99.28"/>
    </reaction>
</comment>
<evidence type="ECO:0000256" key="3">
    <source>
        <dbReference type="ARBA" id="ARBA00007090"/>
    </source>
</evidence>
<comment type="similarity">
    <text evidence="3">In the C-terminal section; belongs to the transpeptidase family.</text>
</comment>
<dbReference type="OrthoDB" id="9766909at2"/>
<dbReference type="Pfam" id="PF00905">
    <property type="entry name" value="Transpeptidase"/>
    <property type="match status" value="1"/>
</dbReference>
<dbReference type="Gene3D" id="1.10.3810.10">
    <property type="entry name" value="Biosynthetic peptidoglycan transglycosylase-like"/>
    <property type="match status" value="1"/>
</dbReference>
<keyword evidence="8" id="KW-0328">Glycosyltransferase</keyword>
<dbReference type="Pfam" id="PF00912">
    <property type="entry name" value="Transgly"/>
    <property type="match status" value="1"/>
</dbReference>
<dbReference type="GO" id="GO:0030288">
    <property type="term" value="C:outer membrane-bounded periplasmic space"/>
    <property type="evidence" value="ECO:0007669"/>
    <property type="project" value="TreeGrafter"/>
</dbReference>
<dbReference type="SUPFAM" id="SSF56601">
    <property type="entry name" value="beta-lactamase/transpeptidase-like"/>
    <property type="match status" value="1"/>
</dbReference>
<gene>
    <name evidence="21" type="ORF">DYU05_17265</name>
</gene>
<protein>
    <submittedName>
        <fullName evidence="21">Penicillin-binding protein</fullName>
    </submittedName>
</protein>
<keyword evidence="6" id="KW-0121">Carboxypeptidase</keyword>
<evidence type="ECO:0000259" key="20">
    <source>
        <dbReference type="Pfam" id="PF00912"/>
    </source>
</evidence>
<dbReference type="GO" id="GO:0009002">
    <property type="term" value="F:serine-type D-Ala-D-Ala carboxypeptidase activity"/>
    <property type="evidence" value="ECO:0007669"/>
    <property type="project" value="UniProtKB-EC"/>
</dbReference>
<keyword evidence="18" id="KW-0812">Transmembrane</keyword>
<dbReference type="Gene3D" id="3.40.710.10">
    <property type="entry name" value="DD-peptidase/beta-lactamase superfamily"/>
    <property type="match status" value="2"/>
</dbReference>
<evidence type="ECO:0000256" key="18">
    <source>
        <dbReference type="SAM" id="Phobius"/>
    </source>
</evidence>
<evidence type="ECO:0000256" key="10">
    <source>
        <dbReference type="ARBA" id="ARBA00022801"/>
    </source>
</evidence>
<evidence type="ECO:0000256" key="17">
    <source>
        <dbReference type="ARBA" id="ARBA00049902"/>
    </source>
</evidence>
<keyword evidence="13 18" id="KW-0472">Membrane</keyword>
<sequence>MANKIYSRNNANDKNKLTSQDIRRYNWYIWRLVIAGFAFFAIMIMLIAFQVFGTLPSFRELENPKSDQASQVISSDNQVIGNYYIKNRTSVTYKQLSPNVINALVATEDARFYEHSGIDFQRTFSILAYNLIGKKQGGSTITQQLALNLFSERARNPFKRIIQKLQEWITAVKLERNYTKEEILTLYMNTVDFGAYNTYGISAASRTYFNTTPDKLTPDQAAMLMGMINGPGIYSPINHPDNALKRRNFVLRRMAEEGYLSAGQAEEFKQKPLGLQFKITDHNDGMATYFRAVLKREVQKILVDKSILKPDGVTPYDLDRDGLKIYTTIDATMQQYAEEAQKEYMRNLQAQFNDHWKGYNLKKAIPTFKALIDKGMHRSDRYASLKQQNKSDEEIREDFNTPAKMNIFTWHGDVDTLMKPIDSIVYCKMMLRNALMSMDPTTGYIKAWVGGTNFEHFKYDQVKMGTRQVGSTAKPFTYAVAIDDGFSPCMQVANEPITITGYGADWSPRSSPSETVPGVITLRTALARSQNWVTAYVMNEVKPQPVADLIKKMGVTSPVPPYPSICLGTFDASVFDMTGAYSAFANEGVWTEPTFLLRIEDKNGNVLYNNTPKVVQAINPQTAYVMTYMLKGVVDEGTGWRLRGKYGLTNPIGGKTGTTNDNSDGWFIGITPQLVTGIWTGCEDRDVHFRSTRLGEGANTALPIFAGYMKRVYANNKLGIKKNVDFVPPKSGVSITLDCGAYSQQQKGTNEVEKKLDF</sequence>
<dbReference type="SUPFAM" id="SSF53955">
    <property type="entry name" value="Lysozyme-like"/>
    <property type="match status" value="1"/>
</dbReference>
<evidence type="ECO:0000256" key="5">
    <source>
        <dbReference type="ARBA" id="ARBA00022475"/>
    </source>
</evidence>
<feature type="domain" description="Penicillin-binding protein transpeptidase" evidence="19">
    <location>
        <begin position="437"/>
        <end position="673"/>
    </location>
</feature>
<evidence type="ECO:0000256" key="11">
    <source>
        <dbReference type="ARBA" id="ARBA00022960"/>
    </source>
</evidence>
<keyword evidence="7" id="KW-0645">Protease</keyword>
<proteinExistence type="inferred from homology"/>
<name>A0A3E2NMX5_9SPHI</name>
<dbReference type="InterPro" id="IPR012338">
    <property type="entry name" value="Beta-lactam/transpept-like"/>
</dbReference>
<reference evidence="21 22" key="1">
    <citation type="submission" date="2018-08" db="EMBL/GenBank/DDBJ databases">
        <title>Mucilaginibacter terrae sp. nov., isolated from manganese diggings.</title>
        <authorList>
            <person name="Huang Y."/>
            <person name="Zhou Z."/>
        </authorList>
    </citation>
    <scope>NUCLEOTIDE SEQUENCE [LARGE SCALE GENOMIC DNA]</scope>
    <source>
        <strain evidence="21 22">ZH6</strain>
    </source>
</reference>
<dbReference type="GO" id="GO:0008658">
    <property type="term" value="F:penicillin binding"/>
    <property type="evidence" value="ECO:0007669"/>
    <property type="project" value="InterPro"/>
</dbReference>
<evidence type="ECO:0000256" key="1">
    <source>
        <dbReference type="ARBA" id="ARBA00004236"/>
    </source>
</evidence>
<evidence type="ECO:0000256" key="15">
    <source>
        <dbReference type="ARBA" id="ARBA00023316"/>
    </source>
</evidence>
<comment type="similarity">
    <text evidence="4">In the N-terminal section; belongs to the glycosyltransferase 51 family.</text>
</comment>
<evidence type="ECO:0000313" key="21">
    <source>
        <dbReference type="EMBL" id="RFZ82356.1"/>
    </source>
</evidence>
<dbReference type="InterPro" id="IPR036950">
    <property type="entry name" value="PBP_transglycosylase"/>
</dbReference>
<dbReference type="InterPro" id="IPR050396">
    <property type="entry name" value="Glycosyltr_51/Transpeptidase"/>
</dbReference>
<evidence type="ECO:0000259" key="19">
    <source>
        <dbReference type="Pfam" id="PF00905"/>
    </source>
</evidence>
<evidence type="ECO:0000313" key="22">
    <source>
        <dbReference type="Proteomes" id="UP000260823"/>
    </source>
</evidence>
<evidence type="ECO:0000256" key="14">
    <source>
        <dbReference type="ARBA" id="ARBA00023268"/>
    </source>
</evidence>
<feature type="transmembrane region" description="Helical" evidence="18">
    <location>
        <begin position="28"/>
        <end position="52"/>
    </location>
</feature>
<evidence type="ECO:0000256" key="9">
    <source>
        <dbReference type="ARBA" id="ARBA00022679"/>
    </source>
</evidence>
<keyword evidence="22" id="KW-1185">Reference proteome</keyword>
<dbReference type="PANTHER" id="PTHR32282:SF11">
    <property type="entry name" value="PENICILLIN-BINDING PROTEIN 1B"/>
    <property type="match status" value="1"/>
</dbReference>
<evidence type="ECO:0000256" key="4">
    <source>
        <dbReference type="ARBA" id="ARBA00007739"/>
    </source>
</evidence>
<comment type="subcellular location">
    <subcellularLocation>
        <location evidence="1">Cell membrane</location>
    </subcellularLocation>
</comment>
<evidence type="ECO:0000256" key="16">
    <source>
        <dbReference type="ARBA" id="ARBA00034000"/>
    </source>
</evidence>
<comment type="catalytic activity">
    <reaction evidence="16">
        <text>Preferential cleavage: (Ac)2-L-Lys-D-Ala-|-D-Ala. Also transpeptidation of peptidyl-alanyl moieties that are N-acyl substituents of D-alanine.</text>
        <dbReference type="EC" id="3.4.16.4"/>
    </reaction>
</comment>
<dbReference type="GO" id="GO:0008360">
    <property type="term" value="P:regulation of cell shape"/>
    <property type="evidence" value="ECO:0007669"/>
    <property type="project" value="UniProtKB-KW"/>
</dbReference>
<dbReference type="GO" id="GO:0071555">
    <property type="term" value="P:cell wall organization"/>
    <property type="evidence" value="ECO:0007669"/>
    <property type="project" value="UniProtKB-KW"/>
</dbReference>
<dbReference type="Proteomes" id="UP000260823">
    <property type="component" value="Unassembled WGS sequence"/>
</dbReference>
<dbReference type="GO" id="GO:0009252">
    <property type="term" value="P:peptidoglycan biosynthetic process"/>
    <property type="evidence" value="ECO:0007669"/>
    <property type="project" value="UniProtKB-KW"/>
</dbReference>
<evidence type="ECO:0000256" key="8">
    <source>
        <dbReference type="ARBA" id="ARBA00022676"/>
    </source>
</evidence>
<dbReference type="GO" id="GO:0005886">
    <property type="term" value="C:plasma membrane"/>
    <property type="evidence" value="ECO:0007669"/>
    <property type="project" value="UniProtKB-SubCell"/>
</dbReference>
<evidence type="ECO:0000256" key="6">
    <source>
        <dbReference type="ARBA" id="ARBA00022645"/>
    </source>
</evidence>
<dbReference type="GO" id="GO:0008955">
    <property type="term" value="F:peptidoglycan glycosyltransferase activity"/>
    <property type="evidence" value="ECO:0007669"/>
    <property type="project" value="UniProtKB-EC"/>
</dbReference>
<dbReference type="RefSeq" id="WP_117384379.1">
    <property type="nucleotide sequence ID" value="NZ_QWDE01000003.1"/>
</dbReference>
<organism evidence="21 22">
    <name type="scientific">Mucilaginibacter terrenus</name>
    <dbReference type="NCBI Taxonomy" id="2482727"/>
    <lineage>
        <taxon>Bacteria</taxon>
        <taxon>Pseudomonadati</taxon>
        <taxon>Bacteroidota</taxon>
        <taxon>Sphingobacteriia</taxon>
        <taxon>Sphingobacteriales</taxon>
        <taxon>Sphingobacteriaceae</taxon>
        <taxon>Mucilaginibacter</taxon>
    </lineage>
</organism>
<feature type="domain" description="Glycosyl transferase family 51" evidence="20">
    <location>
        <begin position="78"/>
        <end position="254"/>
    </location>
</feature>
<accession>A0A3E2NMX5</accession>
<keyword evidence="10" id="KW-0378">Hydrolase</keyword>
<keyword evidence="18" id="KW-1133">Transmembrane helix</keyword>
<keyword evidence="14" id="KW-0511">Multifunctional enzyme</keyword>
<dbReference type="InterPro" id="IPR023346">
    <property type="entry name" value="Lysozyme-like_dom_sf"/>
</dbReference>
<comment type="caution">
    <text evidence="21">The sequence shown here is derived from an EMBL/GenBank/DDBJ whole genome shotgun (WGS) entry which is preliminary data.</text>
</comment>
<evidence type="ECO:0000256" key="2">
    <source>
        <dbReference type="ARBA" id="ARBA00004752"/>
    </source>
</evidence>
<dbReference type="InterPro" id="IPR001460">
    <property type="entry name" value="PCN-bd_Tpept"/>
</dbReference>
<evidence type="ECO:0000256" key="12">
    <source>
        <dbReference type="ARBA" id="ARBA00022984"/>
    </source>
</evidence>
<dbReference type="EMBL" id="QWDE01000003">
    <property type="protein sequence ID" value="RFZ82356.1"/>
    <property type="molecule type" value="Genomic_DNA"/>
</dbReference>
<evidence type="ECO:0000256" key="13">
    <source>
        <dbReference type="ARBA" id="ARBA00023136"/>
    </source>
</evidence>
<keyword evidence="15" id="KW-0961">Cell wall biogenesis/degradation</keyword>
<dbReference type="GO" id="GO:0006508">
    <property type="term" value="P:proteolysis"/>
    <property type="evidence" value="ECO:0007669"/>
    <property type="project" value="UniProtKB-KW"/>
</dbReference>
<dbReference type="AlphaFoldDB" id="A0A3E2NMX5"/>
<evidence type="ECO:0000256" key="7">
    <source>
        <dbReference type="ARBA" id="ARBA00022670"/>
    </source>
</evidence>
<keyword evidence="11" id="KW-0133">Cell shape</keyword>
<keyword evidence="9" id="KW-0808">Transferase</keyword>
<dbReference type="InterPro" id="IPR001264">
    <property type="entry name" value="Glyco_trans_51"/>
</dbReference>
<keyword evidence="12" id="KW-0573">Peptidoglycan synthesis</keyword>
<comment type="pathway">
    <text evidence="2">Cell wall biogenesis; peptidoglycan biosynthesis.</text>
</comment>
<dbReference type="PANTHER" id="PTHR32282">
    <property type="entry name" value="BINDING PROTEIN TRANSPEPTIDASE, PUTATIVE-RELATED"/>
    <property type="match status" value="1"/>
</dbReference>